<comment type="caution">
    <text evidence="3">The sequence shown here is derived from an EMBL/GenBank/DDBJ whole genome shotgun (WGS) entry which is preliminary data.</text>
</comment>
<keyword evidence="2" id="KW-0732">Signal</keyword>
<protein>
    <submittedName>
        <fullName evidence="3">Uncharacterized protein</fullName>
    </submittedName>
</protein>
<proteinExistence type="predicted"/>
<feature type="compositionally biased region" description="Polar residues" evidence="1">
    <location>
        <begin position="198"/>
        <end position="213"/>
    </location>
</feature>
<gene>
    <name evidence="3" type="ORF">FPRO05_10932</name>
</gene>
<organism evidence="3 4">
    <name type="scientific">Gibberella intermedia</name>
    <name type="common">Bulb rot disease fungus</name>
    <name type="synonym">Fusarium proliferatum</name>
    <dbReference type="NCBI Taxonomy" id="948311"/>
    <lineage>
        <taxon>Eukaryota</taxon>
        <taxon>Fungi</taxon>
        <taxon>Dikarya</taxon>
        <taxon>Ascomycota</taxon>
        <taxon>Pezizomycotina</taxon>
        <taxon>Sordariomycetes</taxon>
        <taxon>Hypocreomycetidae</taxon>
        <taxon>Hypocreales</taxon>
        <taxon>Nectriaceae</taxon>
        <taxon>Fusarium</taxon>
        <taxon>Fusarium fujikuroi species complex</taxon>
    </lineage>
</organism>
<feature type="compositionally biased region" description="Low complexity" evidence="1">
    <location>
        <begin position="214"/>
        <end position="227"/>
    </location>
</feature>
<reference evidence="3 4" key="1">
    <citation type="submission" date="2017-12" db="EMBL/GenBank/DDBJ databases">
        <title>Genome sequence of the mycotoxigenic crop pathogen Fusarium proliferatum, strain ITEM 2341 from Date Palm.</title>
        <authorList>
            <person name="Almiman B.F."/>
            <person name="Shittu T.A."/>
            <person name="Muthumeenakshi S."/>
            <person name="Baroncelli R."/>
            <person name="Sreenivasaprasada S."/>
        </authorList>
    </citation>
    <scope>NUCLEOTIDE SEQUENCE [LARGE SCALE GENOMIC DNA]</scope>
    <source>
        <strain evidence="3 4">ITEM 2341</strain>
    </source>
</reference>
<feature type="compositionally biased region" description="Polar residues" evidence="1">
    <location>
        <begin position="228"/>
        <end position="259"/>
    </location>
</feature>
<feature type="region of interest" description="Disordered" evidence="1">
    <location>
        <begin position="178"/>
        <end position="259"/>
    </location>
</feature>
<evidence type="ECO:0000256" key="2">
    <source>
        <dbReference type="SAM" id="SignalP"/>
    </source>
</evidence>
<dbReference type="Proteomes" id="UP000251714">
    <property type="component" value="Unassembled WGS sequence"/>
</dbReference>
<evidence type="ECO:0000313" key="4">
    <source>
        <dbReference type="Proteomes" id="UP000251714"/>
    </source>
</evidence>
<evidence type="ECO:0000313" key="3">
    <source>
        <dbReference type="EMBL" id="RBA17914.1"/>
    </source>
</evidence>
<evidence type="ECO:0000256" key="1">
    <source>
        <dbReference type="SAM" id="MobiDB-lite"/>
    </source>
</evidence>
<name>A0A365NAR9_GIBIN</name>
<feature type="chain" id="PRO_5017082030" evidence="2">
    <location>
        <begin position="20"/>
        <end position="451"/>
    </location>
</feature>
<feature type="signal peptide" evidence="2">
    <location>
        <begin position="1"/>
        <end position="19"/>
    </location>
</feature>
<dbReference type="EMBL" id="PKMI01000015">
    <property type="protein sequence ID" value="RBA17914.1"/>
    <property type="molecule type" value="Genomic_DNA"/>
</dbReference>
<accession>A0A365NAR9</accession>
<feature type="region of interest" description="Disordered" evidence="1">
    <location>
        <begin position="421"/>
        <end position="451"/>
    </location>
</feature>
<sequence length="451" mass="47641">MLTKVHFSVVISLVHGALALSMGYPLCITEPALSLEAGKSSLSANVHSSMEQRCEATLHFSDPSFLPIRYSFDDELECDGKQVLTFTIPKGSPNGDVDIIWQCTGLAPSCSHGVIFGGSADLSIASESTGDVGCLMETAVTRTAPITITRSSATFVEMAPTVVVTSTTSFLRKTKDRTTFETHHTRTKTKPGFDESETSGVPYSDIESTATGLSTTIPSSDIPSTATGLGTTTNDSKEPSTTNDIRTGPASTDSDTFPISSPTLALEVPQNAAETTIKPTDDGVFMSDATKPTIPILPAVTASIISTLTLSDELISLIARISLLSHIAATMSNKGLPALRPPGSGNRTLTPVFSPISAGGYQSPIYCQSCAAHRDGGGLKKIDDKIDAVLRQLEDLKQDLIASTTLTAMGNKTSNCLTPKPCSSFSPGTPRPMYNWPDSDVRSMDETNSSE</sequence>
<dbReference type="AlphaFoldDB" id="A0A365NAR9"/>